<feature type="domain" description="CSD" evidence="2">
    <location>
        <begin position="89"/>
        <end position="150"/>
    </location>
</feature>
<dbReference type="SMART" id="SM00357">
    <property type="entry name" value="CSP"/>
    <property type="match status" value="1"/>
</dbReference>
<evidence type="ECO:0000313" key="4">
    <source>
        <dbReference type="Proteomes" id="UP000486602"/>
    </source>
</evidence>
<dbReference type="PROSITE" id="PS51857">
    <property type="entry name" value="CSD_2"/>
    <property type="match status" value="1"/>
</dbReference>
<evidence type="ECO:0000256" key="1">
    <source>
        <dbReference type="SAM" id="MobiDB-lite"/>
    </source>
</evidence>
<organism evidence="3 4">
    <name type="scientific">Cryomorpha ignava</name>
    <dbReference type="NCBI Taxonomy" id="101383"/>
    <lineage>
        <taxon>Bacteria</taxon>
        <taxon>Pseudomonadati</taxon>
        <taxon>Bacteroidota</taxon>
        <taxon>Flavobacteriia</taxon>
        <taxon>Flavobacteriales</taxon>
        <taxon>Cryomorphaceae</taxon>
        <taxon>Cryomorpha</taxon>
    </lineage>
</organism>
<sequence>MGRSQETWSKREKEKKKQKKKEDKMKRKEQRQEESAGGSSFDDMIAYVDADGNLTDTPPDPNVKKVKIKAEDIIIGIPPKDDSEEEDTVKEGTVSFYDDSKGYGFIKVKGTGESLFTHVKSHIDEIKEGNLVSFDVAPGDKGPVAINVKIIK</sequence>
<gene>
    <name evidence="3" type="ORF">G3O08_02550</name>
</gene>
<dbReference type="PRINTS" id="PR00050">
    <property type="entry name" value="COLDSHOCK"/>
</dbReference>
<dbReference type="InterPro" id="IPR011129">
    <property type="entry name" value="CSD"/>
</dbReference>
<protein>
    <submittedName>
        <fullName evidence="3">Cold shock domain-containing protein</fullName>
    </submittedName>
</protein>
<name>A0A7K3WN03_9FLAO</name>
<proteinExistence type="predicted"/>
<feature type="region of interest" description="Disordered" evidence="1">
    <location>
        <begin position="1"/>
        <end position="63"/>
    </location>
</feature>
<feature type="compositionally biased region" description="Basic and acidic residues" evidence="1">
    <location>
        <begin position="20"/>
        <end position="34"/>
    </location>
</feature>
<dbReference type="Gene3D" id="2.40.50.140">
    <property type="entry name" value="Nucleic acid-binding proteins"/>
    <property type="match status" value="1"/>
</dbReference>
<reference evidence="3 4" key="1">
    <citation type="submission" date="2020-02" db="EMBL/GenBank/DDBJ databases">
        <title>Out from the shadows clarifying the taxonomy of the family Cryomorphaceae and related taxa by utilizing the GTDB taxonomic framework.</title>
        <authorList>
            <person name="Bowman J.P."/>
        </authorList>
    </citation>
    <scope>NUCLEOTIDE SEQUENCE [LARGE SCALE GENOMIC DNA]</scope>
    <source>
        <strain evidence="3 4">QSSC 1-22</strain>
    </source>
</reference>
<dbReference type="GO" id="GO:0005829">
    <property type="term" value="C:cytosol"/>
    <property type="evidence" value="ECO:0007669"/>
    <property type="project" value="UniProtKB-ARBA"/>
</dbReference>
<evidence type="ECO:0000259" key="2">
    <source>
        <dbReference type="PROSITE" id="PS51857"/>
    </source>
</evidence>
<keyword evidence="4" id="KW-1185">Reference proteome</keyword>
<accession>A0A7K3WN03</accession>
<dbReference type="SUPFAM" id="SSF50249">
    <property type="entry name" value="Nucleic acid-binding proteins"/>
    <property type="match status" value="1"/>
</dbReference>
<dbReference type="InterPro" id="IPR012340">
    <property type="entry name" value="NA-bd_OB-fold"/>
</dbReference>
<dbReference type="InterPro" id="IPR002059">
    <property type="entry name" value="CSP_DNA-bd"/>
</dbReference>
<evidence type="ECO:0000313" key="3">
    <source>
        <dbReference type="EMBL" id="NEN22381.1"/>
    </source>
</evidence>
<dbReference type="Pfam" id="PF00313">
    <property type="entry name" value="CSD"/>
    <property type="match status" value="1"/>
</dbReference>
<dbReference type="Proteomes" id="UP000486602">
    <property type="component" value="Unassembled WGS sequence"/>
</dbReference>
<dbReference type="GO" id="GO:0003676">
    <property type="term" value="F:nucleic acid binding"/>
    <property type="evidence" value="ECO:0007669"/>
    <property type="project" value="InterPro"/>
</dbReference>
<dbReference type="RefSeq" id="WP_163283083.1">
    <property type="nucleotide sequence ID" value="NZ_JAAGVY010000002.1"/>
</dbReference>
<dbReference type="EMBL" id="JAAGVY010000002">
    <property type="protein sequence ID" value="NEN22381.1"/>
    <property type="molecule type" value="Genomic_DNA"/>
</dbReference>
<dbReference type="AlphaFoldDB" id="A0A7K3WN03"/>
<comment type="caution">
    <text evidence="3">The sequence shown here is derived from an EMBL/GenBank/DDBJ whole genome shotgun (WGS) entry which is preliminary data.</text>
</comment>